<evidence type="ECO:0000256" key="2">
    <source>
        <dbReference type="ARBA" id="ARBA00004370"/>
    </source>
</evidence>
<dbReference type="EC" id="2.7.13.3" evidence="3"/>
<dbReference type="PROSITE" id="PS50112">
    <property type="entry name" value="PAS"/>
    <property type="match status" value="1"/>
</dbReference>
<dbReference type="InterPro" id="IPR042240">
    <property type="entry name" value="CHASE_sf"/>
</dbReference>
<evidence type="ECO:0000256" key="12">
    <source>
        <dbReference type="ARBA" id="ARBA00023136"/>
    </source>
</evidence>
<dbReference type="GO" id="GO:0000155">
    <property type="term" value="F:phosphorelay sensor kinase activity"/>
    <property type="evidence" value="ECO:0007669"/>
    <property type="project" value="InterPro"/>
</dbReference>
<protein>
    <recommendedName>
        <fullName evidence="3">histidine kinase</fullName>
        <ecNumber evidence="3">2.7.13.3</ecNumber>
    </recommendedName>
</protein>
<keyword evidence="10 13" id="KW-1133">Transmembrane helix</keyword>
<keyword evidence="18" id="KW-1185">Reference proteome</keyword>
<dbReference type="InterPro" id="IPR006189">
    <property type="entry name" value="CHASE_dom"/>
</dbReference>
<keyword evidence="12 13" id="KW-0472">Membrane</keyword>
<keyword evidence="4" id="KW-0597">Phosphoprotein</keyword>
<evidence type="ECO:0000256" key="1">
    <source>
        <dbReference type="ARBA" id="ARBA00000085"/>
    </source>
</evidence>
<evidence type="ECO:0000256" key="9">
    <source>
        <dbReference type="ARBA" id="ARBA00022840"/>
    </source>
</evidence>
<dbReference type="AlphaFoldDB" id="A0A1Y6CBB4"/>
<dbReference type="SMART" id="SM01079">
    <property type="entry name" value="CHASE"/>
    <property type="match status" value="1"/>
</dbReference>
<dbReference type="NCBIfam" id="TIGR00229">
    <property type="entry name" value="sensory_box"/>
    <property type="match status" value="1"/>
</dbReference>
<dbReference type="STRING" id="1123014.SAMN02745746_03413"/>
<dbReference type="SUPFAM" id="SSF47384">
    <property type="entry name" value="Homodimeric domain of signal transducing histidine kinase"/>
    <property type="match status" value="1"/>
</dbReference>
<dbReference type="Pfam" id="PF03924">
    <property type="entry name" value="CHASE"/>
    <property type="match status" value="1"/>
</dbReference>
<feature type="domain" description="PAS" evidence="15">
    <location>
        <begin position="363"/>
        <end position="408"/>
    </location>
</feature>
<name>A0A1Y6CBB4_9NEIS</name>
<accession>A0A1Y6CBB4</accession>
<gene>
    <name evidence="17" type="ORF">SAMN02745746_03413</name>
</gene>
<dbReference type="GO" id="GO:0006355">
    <property type="term" value="P:regulation of DNA-templated transcription"/>
    <property type="evidence" value="ECO:0007669"/>
    <property type="project" value="InterPro"/>
</dbReference>
<evidence type="ECO:0000313" key="17">
    <source>
        <dbReference type="EMBL" id="SMF46414.1"/>
    </source>
</evidence>
<dbReference type="InterPro" id="IPR036097">
    <property type="entry name" value="HisK_dim/P_sf"/>
</dbReference>
<keyword evidence="6 13" id="KW-0812">Transmembrane</keyword>
<dbReference type="SMART" id="SM00387">
    <property type="entry name" value="HATPase_c"/>
    <property type="match status" value="1"/>
</dbReference>
<dbReference type="EMBL" id="FXAG01000023">
    <property type="protein sequence ID" value="SMF46414.1"/>
    <property type="molecule type" value="Genomic_DNA"/>
</dbReference>
<dbReference type="PRINTS" id="PR00344">
    <property type="entry name" value="BCTRLSENSOR"/>
</dbReference>
<dbReference type="Gene3D" id="3.30.565.10">
    <property type="entry name" value="Histidine kinase-like ATPase, C-terminal domain"/>
    <property type="match status" value="1"/>
</dbReference>
<evidence type="ECO:0000256" key="4">
    <source>
        <dbReference type="ARBA" id="ARBA00022553"/>
    </source>
</evidence>
<evidence type="ECO:0000313" key="18">
    <source>
        <dbReference type="Proteomes" id="UP000192920"/>
    </source>
</evidence>
<organism evidence="17 18">
    <name type="scientific">Pseudogulbenkiania subflava DSM 22618</name>
    <dbReference type="NCBI Taxonomy" id="1123014"/>
    <lineage>
        <taxon>Bacteria</taxon>
        <taxon>Pseudomonadati</taxon>
        <taxon>Pseudomonadota</taxon>
        <taxon>Betaproteobacteria</taxon>
        <taxon>Neisseriales</taxon>
        <taxon>Chromobacteriaceae</taxon>
        <taxon>Pseudogulbenkiania</taxon>
    </lineage>
</organism>
<comment type="subcellular location">
    <subcellularLocation>
        <location evidence="2">Membrane</location>
    </subcellularLocation>
</comment>
<reference evidence="18" key="1">
    <citation type="submission" date="2017-04" db="EMBL/GenBank/DDBJ databases">
        <authorList>
            <person name="Varghese N."/>
            <person name="Submissions S."/>
        </authorList>
    </citation>
    <scope>NUCLEOTIDE SEQUENCE [LARGE SCALE GENOMIC DNA]</scope>
    <source>
        <strain evidence="18">DSM 22618</strain>
    </source>
</reference>
<dbReference type="Gene3D" id="3.30.450.350">
    <property type="entry name" value="CHASE domain"/>
    <property type="match status" value="1"/>
</dbReference>
<dbReference type="SUPFAM" id="SSF55874">
    <property type="entry name" value="ATPase domain of HSP90 chaperone/DNA topoisomerase II/histidine kinase"/>
    <property type="match status" value="1"/>
</dbReference>
<comment type="catalytic activity">
    <reaction evidence="1">
        <text>ATP + protein L-histidine = ADP + protein N-phospho-L-histidine.</text>
        <dbReference type="EC" id="2.7.13.3"/>
    </reaction>
</comment>
<dbReference type="CDD" id="cd00130">
    <property type="entry name" value="PAS"/>
    <property type="match status" value="1"/>
</dbReference>
<dbReference type="InterPro" id="IPR003594">
    <property type="entry name" value="HATPase_dom"/>
</dbReference>
<keyword evidence="11" id="KW-0902">Two-component regulatory system</keyword>
<evidence type="ECO:0000256" key="10">
    <source>
        <dbReference type="ARBA" id="ARBA00022989"/>
    </source>
</evidence>
<dbReference type="PROSITE" id="PS50109">
    <property type="entry name" value="HIS_KIN"/>
    <property type="match status" value="1"/>
</dbReference>
<dbReference type="InterPro" id="IPR005467">
    <property type="entry name" value="His_kinase_dom"/>
</dbReference>
<dbReference type="GO" id="GO:0005524">
    <property type="term" value="F:ATP binding"/>
    <property type="evidence" value="ECO:0007669"/>
    <property type="project" value="UniProtKB-KW"/>
</dbReference>
<feature type="domain" description="CHASE" evidence="16">
    <location>
        <begin position="80"/>
        <end position="254"/>
    </location>
</feature>
<dbReference type="SMART" id="SM00091">
    <property type="entry name" value="PAS"/>
    <property type="match status" value="1"/>
</dbReference>
<keyword evidence="9" id="KW-0067">ATP-binding</keyword>
<dbReference type="Pfam" id="PF00512">
    <property type="entry name" value="HisKA"/>
    <property type="match status" value="1"/>
</dbReference>
<dbReference type="InterPro" id="IPR036890">
    <property type="entry name" value="HATPase_C_sf"/>
</dbReference>
<evidence type="ECO:0000256" key="8">
    <source>
        <dbReference type="ARBA" id="ARBA00022777"/>
    </source>
</evidence>
<feature type="transmembrane region" description="Helical" evidence="13">
    <location>
        <begin position="322"/>
        <end position="343"/>
    </location>
</feature>
<keyword evidence="8" id="KW-0418">Kinase</keyword>
<feature type="domain" description="Histidine kinase" evidence="14">
    <location>
        <begin position="521"/>
        <end position="736"/>
    </location>
</feature>
<dbReference type="GO" id="GO:0016020">
    <property type="term" value="C:membrane"/>
    <property type="evidence" value="ECO:0007669"/>
    <property type="project" value="UniProtKB-SubCell"/>
</dbReference>
<evidence type="ECO:0000256" key="7">
    <source>
        <dbReference type="ARBA" id="ARBA00022741"/>
    </source>
</evidence>
<dbReference type="Pfam" id="PF02518">
    <property type="entry name" value="HATPase_c"/>
    <property type="match status" value="1"/>
</dbReference>
<dbReference type="InterPro" id="IPR035965">
    <property type="entry name" value="PAS-like_dom_sf"/>
</dbReference>
<feature type="transmembrane region" description="Helical" evidence="13">
    <location>
        <begin position="20"/>
        <end position="38"/>
    </location>
</feature>
<dbReference type="InterPro" id="IPR000014">
    <property type="entry name" value="PAS"/>
</dbReference>
<dbReference type="InterPro" id="IPR004358">
    <property type="entry name" value="Sig_transdc_His_kin-like_C"/>
</dbReference>
<dbReference type="Proteomes" id="UP000192920">
    <property type="component" value="Unassembled WGS sequence"/>
</dbReference>
<dbReference type="Gene3D" id="1.10.287.130">
    <property type="match status" value="1"/>
</dbReference>
<dbReference type="InterPro" id="IPR003661">
    <property type="entry name" value="HisK_dim/P_dom"/>
</dbReference>
<evidence type="ECO:0000259" key="14">
    <source>
        <dbReference type="PROSITE" id="PS50109"/>
    </source>
</evidence>
<evidence type="ECO:0000256" key="13">
    <source>
        <dbReference type="SAM" id="Phobius"/>
    </source>
</evidence>
<dbReference type="SUPFAM" id="SSF55785">
    <property type="entry name" value="PYP-like sensor domain (PAS domain)"/>
    <property type="match status" value="1"/>
</dbReference>
<keyword evidence="7" id="KW-0547">Nucleotide-binding</keyword>
<dbReference type="PANTHER" id="PTHR43065:SF10">
    <property type="entry name" value="PEROXIDE STRESS-ACTIVATED HISTIDINE KINASE MAK3"/>
    <property type="match status" value="1"/>
</dbReference>
<dbReference type="SMART" id="SM00388">
    <property type="entry name" value="HisKA"/>
    <property type="match status" value="1"/>
</dbReference>
<dbReference type="PROSITE" id="PS50839">
    <property type="entry name" value="CHASE"/>
    <property type="match status" value="1"/>
</dbReference>
<evidence type="ECO:0000259" key="16">
    <source>
        <dbReference type="PROSITE" id="PS50839"/>
    </source>
</evidence>
<keyword evidence="5" id="KW-0808">Transferase</keyword>
<evidence type="ECO:0000256" key="3">
    <source>
        <dbReference type="ARBA" id="ARBA00012438"/>
    </source>
</evidence>
<evidence type="ECO:0000259" key="15">
    <source>
        <dbReference type="PROSITE" id="PS50112"/>
    </source>
</evidence>
<evidence type="ECO:0000256" key="5">
    <source>
        <dbReference type="ARBA" id="ARBA00022679"/>
    </source>
</evidence>
<dbReference type="PANTHER" id="PTHR43065">
    <property type="entry name" value="SENSOR HISTIDINE KINASE"/>
    <property type="match status" value="1"/>
</dbReference>
<evidence type="ECO:0000256" key="11">
    <source>
        <dbReference type="ARBA" id="ARBA00023012"/>
    </source>
</evidence>
<dbReference type="InterPro" id="IPR013767">
    <property type="entry name" value="PAS_fold"/>
</dbReference>
<dbReference type="Pfam" id="PF00989">
    <property type="entry name" value="PAS"/>
    <property type="match status" value="1"/>
</dbReference>
<proteinExistence type="predicted"/>
<sequence>MEWSHLKSSLGLSGKLRKSALPLLAWLGLCFLTALLWLQMERSRLEEGFEKDGRAAYVQIARKLDQNEAVLQAAHAMVASRDTSDIAALSAFSREILANYPKLYTILFYQKVVPTERDRYLDQMSREIGEPASITDFDLNRRRSWRAAPLRDVYYPATMVEPVTQSSRRLYGYDILHEPRLARELRQAIATGEIVVSMPFELAGDERAYLLMKGVYRNGGPGVIPLRPDSPLVEGVVAVQVHFEQLLAPLRLESQSLNIALYQRELPGVHGSLLLYERSLRPSKVSQWPLFQRFESKMDLPSDAQPFVLSLSRNVTWAELRLSVLVFQELLVTLLLLALWQVYQQRLHLHRARSAADEALFSQRERVEVALNAIRDGVITLSHDRKVEWVNPMAQELLGLQPEQLLGRDYREVLRLQQGLADVSQVDPIGQSFLYQQVVEFPDELLLSTFYGETRLVEGAVAPLFSRTGEMNGAVCAIRDMGPIRRRAQAVLEASESRVRDHLEKLSHVARLHTMGEMASGIAHELNQPLAAISNYCAASLAMLEDVEEAPSQVTDALKAAIRQAERSGEIIKRLRAFVSKRSMDVRQVDLNLLVGNSLFLAEHDLRSNGVQVVQMLSANPVTVMADSIQIEQVLMNLLSNAIEAMKGEREGARQLVIHSHVALSHAILEVRDSGRGISPDVQAVLFHPFYSTREGGMGLGLSICQTIVEQYGGSIEAENIPGSGACFRLRLPFAPPLSLPEAAVPPVVATR</sequence>
<evidence type="ECO:0000256" key="6">
    <source>
        <dbReference type="ARBA" id="ARBA00022692"/>
    </source>
</evidence>
<dbReference type="Gene3D" id="3.30.450.20">
    <property type="entry name" value="PAS domain"/>
    <property type="match status" value="1"/>
</dbReference>
<dbReference type="CDD" id="cd00082">
    <property type="entry name" value="HisKA"/>
    <property type="match status" value="1"/>
</dbReference>